<dbReference type="InterPro" id="IPR039257">
    <property type="entry name" value="BTLA"/>
</dbReference>
<evidence type="ECO:0000259" key="1">
    <source>
        <dbReference type="PROSITE" id="PS50835"/>
    </source>
</evidence>
<dbReference type="GeneTree" id="ENSGT00940000175333"/>
<dbReference type="Ensembl" id="ENSFHET00000023343.1">
    <property type="protein sequence ID" value="ENSFHEP00000031127.1"/>
    <property type="gene ID" value="ENSFHEG00000016810.1"/>
</dbReference>
<sequence>FSKDPNKRTGKPTNTCENLTVKCPVKLCGKSFNVTWCKFSNTTICEIIPNMKNRSIRQEYHGDNLISYLTFNWVSINDDGLYRCDLGNGHKSVSHTINISHTEFASCSKGIHIKKIILKCFLLAPSSPILRTQFPVVNGIESSSKAERTTSTSPALAHIGNKPAVTNRAAKIQYAVIKVT</sequence>
<feature type="domain" description="Ig-like" evidence="1">
    <location>
        <begin position="1"/>
        <end position="100"/>
    </location>
</feature>
<dbReference type="InterPro" id="IPR013783">
    <property type="entry name" value="Ig-like_fold"/>
</dbReference>
<name>A0A3Q2QVG6_FUNHE</name>
<dbReference type="GO" id="GO:0005886">
    <property type="term" value="C:plasma membrane"/>
    <property type="evidence" value="ECO:0007669"/>
    <property type="project" value="InterPro"/>
</dbReference>
<keyword evidence="3" id="KW-1185">Reference proteome</keyword>
<dbReference type="GO" id="GO:0002768">
    <property type="term" value="P:immune response-regulating cell surface receptor signaling pathway"/>
    <property type="evidence" value="ECO:0007669"/>
    <property type="project" value="InterPro"/>
</dbReference>
<accession>A0A3Q2QVG6</accession>
<dbReference type="Proteomes" id="UP000265000">
    <property type="component" value="Unplaced"/>
</dbReference>
<dbReference type="Gene3D" id="2.60.40.10">
    <property type="entry name" value="Immunoglobulins"/>
    <property type="match status" value="1"/>
</dbReference>
<dbReference type="PANTHER" id="PTHR37996">
    <property type="entry name" value="B- AND T-LYMPHOCYTE ATTENUATOR"/>
    <property type="match status" value="1"/>
</dbReference>
<reference evidence="2" key="1">
    <citation type="submission" date="2025-08" db="UniProtKB">
        <authorList>
            <consortium name="Ensembl"/>
        </authorList>
    </citation>
    <scope>IDENTIFICATION</scope>
</reference>
<evidence type="ECO:0000313" key="2">
    <source>
        <dbReference type="Ensembl" id="ENSFHEP00000031127.1"/>
    </source>
</evidence>
<dbReference type="PROSITE" id="PS50835">
    <property type="entry name" value="IG_LIKE"/>
    <property type="match status" value="1"/>
</dbReference>
<dbReference type="GO" id="GO:0038023">
    <property type="term" value="F:signaling receptor activity"/>
    <property type="evidence" value="ECO:0007669"/>
    <property type="project" value="InterPro"/>
</dbReference>
<evidence type="ECO:0000313" key="3">
    <source>
        <dbReference type="Proteomes" id="UP000265000"/>
    </source>
</evidence>
<dbReference type="AlphaFoldDB" id="A0A3Q2QVG6"/>
<protein>
    <recommendedName>
        <fullName evidence="1">Ig-like domain-containing protein</fullName>
    </recommendedName>
</protein>
<proteinExistence type="predicted"/>
<dbReference type="SUPFAM" id="SSF48726">
    <property type="entry name" value="Immunoglobulin"/>
    <property type="match status" value="1"/>
</dbReference>
<organism evidence="2 3">
    <name type="scientific">Fundulus heteroclitus</name>
    <name type="common">Killifish</name>
    <name type="synonym">Mummichog</name>
    <dbReference type="NCBI Taxonomy" id="8078"/>
    <lineage>
        <taxon>Eukaryota</taxon>
        <taxon>Metazoa</taxon>
        <taxon>Chordata</taxon>
        <taxon>Craniata</taxon>
        <taxon>Vertebrata</taxon>
        <taxon>Euteleostomi</taxon>
        <taxon>Actinopterygii</taxon>
        <taxon>Neopterygii</taxon>
        <taxon>Teleostei</taxon>
        <taxon>Neoteleostei</taxon>
        <taxon>Acanthomorphata</taxon>
        <taxon>Ovalentaria</taxon>
        <taxon>Atherinomorphae</taxon>
        <taxon>Cyprinodontiformes</taxon>
        <taxon>Fundulidae</taxon>
        <taxon>Fundulus</taxon>
    </lineage>
</organism>
<reference evidence="2" key="2">
    <citation type="submission" date="2025-09" db="UniProtKB">
        <authorList>
            <consortium name="Ensembl"/>
        </authorList>
    </citation>
    <scope>IDENTIFICATION</scope>
</reference>
<dbReference type="PANTHER" id="PTHR37996:SF1">
    <property type="entry name" value="B- AND T-LYMPHOCYTE ATTENUATOR"/>
    <property type="match status" value="1"/>
</dbReference>
<dbReference type="InterPro" id="IPR007110">
    <property type="entry name" value="Ig-like_dom"/>
</dbReference>
<dbReference type="InterPro" id="IPR036179">
    <property type="entry name" value="Ig-like_dom_sf"/>
</dbReference>